<dbReference type="Pfam" id="PF13581">
    <property type="entry name" value="HATPase_c_2"/>
    <property type="match status" value="1"/>
</dbReference>
<dbReference type="RefSeq" id="WP_378301138.1">
    <property type="nucleotide sequence ID" value="NZ_JBHTJA010000043.1"/>
</dbReference>
<dbReference type="CDD" id="cd16936">
    <property type="entry name" value="HATPase_RsbW-like"/>
    <property type="match status" value="1"/>
</dbReference>
<evidence type="ECO:0000313" key="5">
    <source>
        <dbReference type="Proteomes" id="UP001596972"/>
    </source>
</evidence>
<dbReference type="EMBL" id="JBHTJA010000043">
    <property type="protein sequence ID" value="MFD0902875.1"/>
    <property type="molecule type" value="Genomic_DNA"/>
</dbReference>
<feature type="compositionally biased region" description="Basic and acidic residues" evidence="2">
    <location>
        <begin position="244"/>
        <end position="255"/>
    </location>
</feature>
<dbReference type="InterPro" id="IPR050267">
    <property type="entry name" value="Anti-sigma-factor_SerPK"/>
</dbReference>
<dbReference type="PANTHER" id="PTHR35526:SF3">
    <property type="entry name" value="ANTI-SIGMA-F FACTOR RSBW"/>
    <property type="match status" value="1"/>
</dbReference>
<accession>A0ABW3ESR6</accession>
<keyword evidence="1" id="KW-0808">Transferase</keyword>
<organism evidence="4 5">
    <name type="scientific">Actinomadura sediminis</name>
    <dbReference type="NCBI Taxonomy" id="1038904"/>
    <lineage>
        <taxon>Bacteria</taxon>
        <taxon>Bacillati</taxon>
        <taxon>Actinomycetota</taxon>
        <taxon>Actinomycetes</taxon>
        <taxon>Streptosporangiales</taxon>
        <taxon>Thermomonosporaceae</taxon>
        <taxon>Actinomadura</taxon>
    </lineage>
</organism>
<dbReference type="PANTHER" id="PTHR35526">
    <property type="entry name" value="ANTI-SIGMA-F FACTOR RSBW-RELATED"/>
    <property type="match status" value="1"/>
</dbReference>
<dbReference type="GO" id="GO:0005524">
    <property type="term" value="F:ATP binding"/>
    <property type="evidence" value="ECO:0007669"/>
    <property type="project" value="UniProtKB-KW"/>
</dbReference>
<feature type="region of interest" description="Disordered" evidence="2">
    <location>
        <begin position="244"/>
        <end position="268"/>
    </location>
</feature>
<evidence type="ECO:0000313" key="4">
    <source>
        <dbReference type="EMBL" id="MFD0902875.1"/>
    </source>
</evidence>
<dbReference type="Proteomes" id="UP001596972">
    <property type="component" value="Unassembled WGS sequence"/>
</dbReference>
<keyword evidence="1" id="KW-0418">Kinase</keyword>
<sequence>MIDEFPNLAAGGVCAWRLPADETGPAAARTLLHRTMSRLGLGRDVIEDGRLAVSETATNALRHARPSTGRPHPPPELWIWARTAPAPQLVVSVFDHARDVRPRTSGAGLLDEHGKGLGLLSEFTAGWGSAPSRSRTAGRPVPGKTVWFALPLPGDWPGCRLTVSPGTAAQCLLLAMARRGMDGRRSGDRDGISVVELPGLNVWVLERHFTWRPQPERFVRRPLVDLQETVEDLVRHFEGSREWPDAAKAPHKDDLGCWMGPDGPSTPE</sequence>
<gene>
    <name evidence="4" type="ORF">ACFQ11_20930</name>
</gene>
<name>A0ABW3ESR6_9ACTN</name>
<keyword evidence="4" id="KW-0547">Nucleotide-binding</keyword>
<protein>
    <submittedName>
        <fullName evidence="4">ATP-binding protein</fullName>
    </submittedName>
</protein>
<dbReference type="InterPro" id="IPR036890">
    <property type="entry name" value="HATPase_C_sf"/>
</dbReference>
<keyword evidence="5" id="KW-1185">Reference proteome</keyword>
<dbReference type="Gene3D" id="3.30.565.10">
    <property type="entry name" value="Histidine kinase-like ATPase, C-terminal domain"/>
    <property type="match status" value="1"/>
</dbReference>
<evidence type="ECO:0000259" key="3">
    <source>
        <dbReference type="Pfam" id="PF13581"/>
    </source>
</evidence>
<comment type="caution">
    <text evidence="4">The sequence shown here is derived from an EMBL/GenBank/DDBJ whole genome shotgun (WGS) entry which is preliminary data.</text>
</comment>
<feature type="domain" description="Histidine kinase/HSP90-like ATPase" evidence="3">
    <location>
        <begin position="19"/>
        <end position="123"/>
    </location>
</feature>
<evidence type="ECO:0000256" key="1">
    <source>
        <dbReference type="ARBA" id="ARBA00022527"/>
    </source>
</evidence>
<keyword evidence="1" id="KW-0723">Serine/threonine-protein kinase</keyword>
<dbReference type="InterPro" id="IPR003594">
    <property type="entry name" value="HATPase_dom"/>
</dbReference>
<reference evidence="5" key="1">
    <citation type="journal article" date="2019" name="Int. J. Syst. Evol. Microbiol.">
        <title>The Global Catalogue of Microorganisms (GCM) 10K type strain sequencing project: providing services to taxonomists for standard genome sequencing and annotation.</title>
        <authorList>
            <consortium name="The Broad Institute Genomics Platform"/>
            <consortium name="The Broad Institute Genome Sequencing Center for Infectious Disease"/>
            <person name="Wu L."/>
            <person name="Ma J."/>
        </authorList>
    </citation>
    <scope>NUCLEOTIDE SEQUENCE [LARGE SCALE GENOMIC DNA]</scope>
    <source>
        <strain evidence="5">JCM 31202</strain>
    </source>
</reference>
<proteinExistence type="predicted"/>
<evidence type="ECO:0000256" key="2">
    <source>
        <dbReference type="SAM" id="MobiDB-lite"/>
    </source>
</evidence>
<keyword evidence="4" id="KW-0067">ATP-binding</keyword>